<proteinExistence type="predicted"/>
<gene>
    <name evidence="4" type="ORF">METZ01_LOCUS9928</name>
</gene>
<evidence type="ECO:0000256" key="2">
    <source>
        <dbReference type="ARBA" id="ARBA00023043"/>
    </source>
</evidence>
<reference evidence="4" key="1">
    <citation type="submission" date="2018-05" db="EMBL/GenBank/DDBJ databases">
        <authorList>
            <person name="Lanie J.A."/>
            <person name="Ng W.-L."/>
            <person name="Kazmierczak K.M."/>
            <person name="Andrzejewski T.M."/>
            <person name="Davidsen T.M."/>
            <person name="Wayne K.J."/>
            <person name="Tettelin H."/>
            <person name="Glass J.I."/>
            <person name="Rusch D."/>
            <person name="Podicherti R."/>
            <person name="Tsui H.-C.T."/>
            <person name="Winkler M.E."/>
        </authorList>
    </citation>
    <scope>NUCLEOTIDE SEQUENCE</scope>
</reference>
<keyword evidence="1" id="KW-0677">Repeat</keyword>
<dbReference type="SMART" id="SM00248">
    <property type="entry name" value="ANK"/>
    <property type="match status" value="10"/>
</dbReference>
<organism evidence="4">
    <name type="scientific">marine metagenome</name>
    <dbReference type="NCBI Taxonomy" id="408172"/>
    <lineage>
        <taxon>unclassified sequences</taxon>
        <taxon>metagenomes</taxon>
        <taxon>ecological metagenomes</taxon>
    </lineage>
</organism>
<dbReference type="InterPro" id="IPR036770">
    <property type="entry name" value="Ankyrin_rpt-contain_sf"/>
</dbReference>
<dbReference type="AlphaFoldDB" id="A0A381NSH5"/>
<feature type="compositionally biased region" description="Polar residues" evidence="3">
    <location>
        <begin position="458"/>
        <end position="467"/>
    </location>
</feature>
<accession>A0A381NSH5</accession>
<dbReference type="PANTHER" id="PTHR24171:SF9">
    <property type="entry name" value="ANKYRIN REPEAT DOMAIN-CONTAINING PROTEIN 39"/>
    <property type="match status" value="1"/>
</dbReference>
<evidence type="ECO:0000313" key="4">
    <source>
        <dbReference type="EMBL" id="SUZ57074.1"/>
    </source>
</evidence>
<evidence type="ECO:0000256" key="1">
    <source>
        <dbReference type="ARBA" id="ARBA00022737"/>
    </source>
</evidence>
<keyword evidence="2" id="KW-0040">ANK repeat</keyword>
<dbReference type="InterPro" id="IPR002110">
    <property type="entry name" value="Ankyrin_rpt"/>
</dbReference>
<feature type="compositionally biased region" description="Acidic residues" evidence="3">
    <location>
        <begin position="244"/>
        <end position="253"/>
    </location>
</feature>
<protein>
    <recommendedName>
        <fullName evidence="5">Ankyrin repeat domain-containing protein</fullName>
    </recommendedName>
</protein>
<evidence type="ECO:0000256" key="3">
    <source>
        <dbReference type="SAM" id="MobiDB-lite"/>
    </source>
</evidence>
<dbReference type="Gene3D" id="1.25.40.20">
    <property type="entry name" value="Ankyrin repeat-containing domain"/>
    <property type="match status" value="5"/>
</dbReference>
<feature type="region of interest" description="Disordered" evidence="3">
    <location>
        <begin position="436"/>
        <end position="467"/>
    </location>
</feature>
<dbReference type="PRINTS" id="PR01415">
    <property type="entry name" value="ANKYRIN"/>
</dbReference>
<dbReference type="PROSITE" id="PS50088">
    <property type="entry name" value="ANK_REPEAT"/>
    <property type="match status" value="7"/>
</dbReference>
<sequence length="659" mass="70180">MNQGLPLRVLGVLGVVMALTAATPPEAPVADAAMTGNLEAVRGLLRQGADVNAAQGDGMTALHWAAERAQIEMVEILLYAGGRVDAVTRIGHYTPLHLASKAGSAPVTRRLLEEGANVQAKTFPAGTTPIHLAAASGQTDVLEPLIEYGADVNALEASSGQTPLIFASALNRAATTAQLLEYGAEPGLSTTVVNLQEQGELDRAANQRQNEVLDAIREASGFVTPSQLQAAVRAGREVLVNGLPEEEEEEEEDDRRGGSPNITATGGMTALLHAARQGHLEVARVLLDGGADVDQVSLSDATSPLLMATINGQFDMALMLLGAGANPNLASNIHGVAPLWSVVNSEWQPRTRFPQPQEHHLQNATYMEVLEALLQDGAEPDARTAMHPWYMIYGGCGNRNCGLVDTKGSTAFWRAAYGADVEAMRLLAKYGADPNIPTIAPEQRRRRPRDTGTRSARNQISDDSNFNPLSAEERMEVLTSVRNELLEAEQAEFTDEELAEISDERRQELVDRVERADSVREANADPSGLPPYVDGGPGIFPINAAAGAGYGEGFAGNAHRAMPGGWIPSVRYLIEELGADVNQPDHNGYRPLHNAAGRGDNEMILYLISQGGDASVVNRRGQTTADLANGPVSRIPPHLNAVTLLMGLGSKNNNNCVSC</sequence>
<dbReference type="Pfam" id="PF13857">
    <property type="entry name" value="Ank_5"/>
    <property type="match status" value="1"/>
</dbReference>
<evidence type="ECO:0008006" key="5">
    <source>
        <dbReference type="Google" id="ProtNLM"/>
    </source>
</evidence>
<dbReference type="PANTHER" id="PTHR24171">
    <property type="entry name" value="ANKYRIN REPEAT DOMAIN-CONTAINING PROTEIN 39-RELATED"/>
    <property type="match status" value="1"/>
</dbReference>
<dbReference type="PROSITE" id="PS50297">
    <property type="entry name" value="ANK_REP_REGION"/>
    <property type="match status" value="6"/>
</dbReference>
<dbReference type="Pfam" id="PF12796">
    <property type="entry name" value="Ank_2"/>
    <property type="match status" value="3"/>
</dbReference>
<dbReference type="EMBL" id="UINC01000541">
    <property type="protein sequence ID" value="SUZ57074.1"/>
    <property type="molecule type" value="Genomic_DNA"/>
</dbReference>
<dbReference type="SUPFAM" id="SSF48403">
    <property type="entry name" value="Ankyrin repeat"/>
    <property type="match status" value="2"/>
</dbReference>
<feature type="region of interest" description="Disordered" evidence="3">
    <location>
        <begin position="241"/>
        <end position="263"/>
    </location>
</feature>
<name>A0A381NSH5_9ZZZZ</name>